<dbReference type="PROSITE" id="PS51274">
    <property type="entry name" value="GATASE_COBBQ"/>
    <property type="match status" value="1"/>
</dbReference>
<dbReference type="PANTHER" id="PTHR21343:SF1">
    <property type="entry name" value="COBYRIC ACID SYNTHASE"/>
    <property type="match status" value="1"/>
</dbReference>
<dbReference type="EMBL" id="PDOE01000008">
    <property type="protein sequence ID" value="RKL66205.1"/>
    <property type="molecule type" value="Genomic_DNA"/>
</dbReference>
<keyword evidence="2 4" id="KW-0169">Cobalamin biosynthesis</keyword>
<accession>A0A3A9KF53</accession>
<dbReference type="CDD" id="cd05389">
    <property type="entry name" value="CobQ_N"/>
    <property type="match status" value="1"/>
</dbReference>
<dbReference type="NCBIfam" id="TIGR00313">
    <property type="entry name" value="cobQ"/>
    <property type="match status" value="1"/>
</dbReference>
<dbReference type="SUPFAM" id="SSF52317">
    <property type="entry name" value="Class I glutamine amidotransferase-like"/>
    <property type="match status" value="1"/>
</dbReference>
<comment type="similarity">
    <text evidence="4">Belongs to the CobB/CobQ family. CobQ subfamily.</text>
</comment>
<evidence type="ECO:0000259" key="5">
    <source>
        <dbReference type="Pfam" id="PF01656"/>
    </source>
</evidence>
<dbReference type="SUPFAM" id="SSF52540">
    <property type="entry name" value="P-loop containing nucleoside triphosphate hydrolases"/>
    <property type="match status" value="1"/>
</dbReference>
<dbReference type="Gene3D" id="3.40.50.300">
    <property type="entry name" value="P-loop containing nucleotide triphosphate hydrolases"/>
    <property type="match status" value="1"/>
</dbReference>
<dbReference type="Pfam" id="PF07685">
    <property type="entry name" value="GATase_3"/>
    <property type="match status" value="1"/>
</dbReference>
<dbReference type="RefSeq" id="WP_110937038.1">
    <property type="nucleotide sequence ID" value="NZ_KZ614146.1"/>
</dbReference>
<dbReference type="PANTHER" id="PTHR21343">
    <property type="entry name" value="DETHIOBIOTIN SYNTHETASE"/>
    <property type="match status" value="1"/>
</dbReference>
<evidence type="ECO:0000256" key="1">
    <source>
        <dbReference type="ARBA" id="ARBA00004953"/>
    </source>
</evidence>
<dbReference type="GO" id="GO:0009236">
    <property type="term" value="P:cobalamin biosynthetic process"/>
    <property type="evidence" value="ECO:0007669"/>
    <property type="project" value="UniProtKB-UniRule"/>
</dbReference>
<protein>
    <recommendedName>
        <fullName evidence="4">Cobyric acid synthase</fullName>
    </recommendedName>
</protein>
<dbReference type="InterPro" id="IPR027417">
    <property type="entry name" value="P-loop_NTPase"/>
</dbReference>
<dbReference type="InterPro" id="IPR011698">
    <property type="entry name" value="GATase_3"/>
</dbReference>
<evidence type="ECO:0000313" key="7">
    <source>
        <dbReference type="EMBL" id="RKL66205.1"/>
    </source>
</evidence>
<dbReference type="GO" id="GO:0003824">
    <property type="term" value="F:catalytic activity"/>
    <property type="evidence" value="ECO:0007669"/>
    <property type="project" value="InterPro"/>
</dbReference>
<reference evidence="7 8" key="1">
    <citation type="submission" date="2017-10" db="EMBL/GenBank/DDBJ databases">
        <title>Bacillus sp. nov., a halophilic bacterium isolated from a Keqin Lake.</title>
        <authorList>
            <person name="Wang H."/>
        </authorList>
    </citation>
    <scope>NUCLEOTIDE SEQUENCE [LARGE SCALE GENOMIC DNA]</scope>
    <source>
        <strain evidence="7 8">KCTC 13187</strain>
    </source>
</reference>
<dbReference type="NCBIfam" id="NF001989">
    <property type="entry name" value="PRK00784.1"/>
    <property type="match status" value="1"/>
</dbReference>
<dbReference type="InterPro" id="IPR029062">
    <property type="entry name" value="Class_I_gatase-like"/>
</dbReference>
<dbReference type="InterPro" id="IPR002586">
    <property type="entry name" value="CobQ/CobB/MinD/ParA_Nub-bd_dom"/>
</dbReference>
<dbReference type="InterPro" id="IPR004459">
    <property type="entry name" value="CobQ_synth"/>
</dbReference>
<feature type="domain" description="CobB/CobQ-like glutamine amidotransferase" evidence="6">
    <location>
        <begin position="257"/>
        <end position="445"/>
    </location>
</feature>
<comment type="pathway">
    <text evidence="1 4">Cofactor biosynthesis; adenosylcobalamin biosynthesis.</text>
</comment>
<dbReference type="HAMAP" id="MF_00028">
    <property type="entry name" value="CobQ"/>
    <property type="match status" value="1"/>
</dbReference>
<evidence type="ECO:0000256" key="4">
    <source>
        <dbReference type="HAMAP-Rule" id="MF_00028"/>
    </source>
</evidence>
<proteinExistence type="inferred from homology"/>
<feature type="active site" description="Nucleophile" evidence="4">
    <location>
        <position position="337"/>
    </location>
</feature>
<evidence type="ECO:0000259" key="6">
    <source>
        <dbReference type="Pfam" id="PF07685"/>
    </source>
</evidence>
<comment type="caution">
    <text evidence="7">The sequence shown here is derived from an EMBL/GenBank/DDBJ whole genome shotgun (WGS) entry which is preliminary data.</text>
</comment>
<evidence type="ECO:0000256" key="3">
    <source>
        <dbReference type="ARBA" id="ARBA00022962"/>
    </source>
</evidence>
<dbReference type="Proteomes" id="UP000281498">
    <property type="component" value="Unassembled WGS sequence"/>
</dbReference>
<dbReference type="UniPathway" id="UPA00148"/>
<dbReference type="GO" id="GO:0015420">
    <property type="term" value="F:ABC-type vitamin B12 transporter activity"/>
    <property type="evidence" value="ECO:0007669"/>
    <property type="project" value="UniProtKB-UniRule"/>
</dbReference>
<comment type="function">
    <text evidence="4">Catalyzes amidations at positions B, D, E, and G on adenosylcobyrinic A,C-diamide. NH(2) groups are provided by glutamine, and one molecule of ATP is hydrogenolyzed for each amidation.</text>
</comment>
<dbReference type="Gene3D" id="3.40.50.880">
    <property type="match status" value="1"/>
</dbReference>
<gene>
    <name evidence="4" type="primary">cobQ</name>
    <name evidence="7" type="ORF">CR203_16760</name>
</gene>
<keyword evidence="8" id="KW-1185">Reference proteome</keyword>
<dbReference type="InterPro" id="IPR033949">
    <property type="entry name" value="CobQ_GATase1"/>
</dbReference>
<sequence>MDKCQPLMVQGTHSDAGKSIVVTALCRIFADKGFKTAPFKSQNMALNSYITLDGKEIGRAQGVQAEAARIVASTNMNPILIKPTGESRSQIVVHGKPYRNMEAGSYRTDFYEQGLMLIQKSYQALTQEYERIIIEGAGSPAEVNLNDRELVNMRVARMTNAPVVLVGDIDKGGVFASLVGTLQLLDPEDRKRVIGVIINKFRGDLSLLEPGLKWFEEYTSLPVLGVIPHVKDLNIEAEDSVVLDTYTALKDTTKDIDIAVIQYPRISNFTDIDPLFQEEDCHVRFVKTKEEIGQPDLIIMPGSKNTIEDLEFLRTLGMVDEIITLVETGKSSIIGICGGYQMLGEKIEDSFGIESATKKTNGLGLIKGLHTQLLEEKVTILSEGNARYSNRELPVKGFEIHMGDSTYEDKHSLPFIQLADGRQDGFIQADQRCIGTYFHHIFHNDLLRIEILNDLRTRLGLPPIHDRKPFEAIKEKAFSDLAMVVEKSLDMALIEKKMKEFSDSERDN</sequence>
<feature type="domain" description="CobQ/CobB/MinD/ParA nucleotide binding" evidence="5">
    <location>
        <begin position="7"/>
        <end position="234"/>
    </location>
</feature>
<evidence type="ECO:0000313" key="8">
    <source>
        <dbReference type="Proteomes" id="UP000281498"/>
    </source>
</evidence>
<dbReference type="AlphaFoldDB" id="A0A3A9KF53"/>
<keyword evidence="3 4" id="KW-0315">Glutamine amidotransferase</keyword>
<organism evidence="7 8">
    <name type="scientific">Salipaludibacillus neizhouensis</name>
    <dbReference type="NCBI Taxonomy" id="885475"/>
    <lineage>
        <taxon>Bacteria</taxon>
        <taxon>Bacillati</taxon>
        <taxon>Bacillota</taxon>
        <taxon>Bacilli</taxon>
        <taxon>Bacillales</taxon>
        <taxon>Bacillaceae</taxon>
    </lineage>
</organism>
<dbReference type="OrthoDB" id="9808302at2"/>
<evidence type="ECO:0000256" key="2">
    <source>
        <dbReference type="ARBA" id="ARBA00022573"/>
    </source>
</evidence>
<dbReference type="Pfam" id="PF01656">
    <property type="entry name" value="CbiA"/>
    <property type="match status" value="1"/>
</dbReference>
<dbReference type="CDD" id="cd01750">
    <property type="entry name" value="GATase1_CobQ"/>
    <property type="match status" value="1"/>
</dbReference>
<dbReference type="InterPro" id="IPR047045">
    <property type="entry name" value="CobQ_N"/>
</dbReference>
<feature type="active site" evidence="4">
    <location>
        <position position="439"/>
    </location>
</feature>
<name>A0A3A9KF53_9BACI</name>